<dbReference type="OrthoDB" id="270763at2759"/>
<accession>A0A9P6JU56</accession>
<comment type="similarity">
    <text evidence="2">Belongs to the universal ribosomal protein uL29 family.</text>
</comment>
<evidence type="ECO:0000256" key="1">
    <source>
        <dbReference type="ARBA" id="ARBA00004173"/>
    </source>
</evidence>
<evidence type="ECO:0000256" key="8">
    <source>
        <dbReference type="SAM" id="MobiDB-lite"/>
    </source>
</evidence>
<evidence type="ECO:0000313" key="10">
    <source>
        <dbReference type="Proteomes" id="UP000807306"/>
    </source>
</evidence>
<dbReference type="InterPro" id="IPR010729">
    <property type="entry name" value="Ribosomal_uL29_mit"/>
</dbReference>
<dbReference type="InterPro" id="IPR038340">
    <property type="entry name" value="MRP-L47_sf"/>
</dbReference>
<dbReference type="GO" id="GO:0005762">
    <property type="term" value="C:mitochondrial large ribosomal subunit"/>
    <property type="evidence" value="ECO:0007669"/>
    <property type="project" value="TreeGrafter"/>
</dbReference>
<name>A0A9P6JU56_9AGAR</name>
<evidence type="ECO:0000256" key="3">
    <source>
        <dbReference type="ARBA" id="ARBA00022980"/>
    </source>
</evidence>
<dbReference type="InterPro" id="IPR036049">
    <property type="entry name" value="Ribosomal_uL29_sf"/>
</dbReference>
<dbReference type="SUPFAM" id="SSF46561">
    <property type="entry name" value="Ribosomal protein L29 (L29p)"/>
    <property type="match status" value="1"/>
</dbReference>
<comment type="caution">
    <text evidence="9">The sequence shown here is derived from an EMBL/GenBank/DDBJ whole genome shotgun (WGS) entry which is preliminary data.</text>
</comment>
<keyword evidence="3 9" id="KW-0689">Ribosomal protein</keyword>
<proteinExistence type="inferred from homology"/>
<dbReference type="Proteomes" id="UP000807306">
    <property type="component" value="Unassembled WGS sequence"/>
</dbReference>
<gene>
    <name evidence="9" type="ORF">CPB83DRAFT_758151</name>
</gene>
<reference evidence="9" key="1">
    <citation type="submission" date="2020-11" db="EMBL/GenBank/DDBJ databases">
        <authorList>
            <consortium name="DOE Joint Genome Institute"/>
            <person name="Ahrendt S."/>
            <person name="Riley R."/>
            <person name="Andreopoulos W."/>
            <person name="Labutti K."/>
            <person name="Pangilinan J."/>
            <person name="Ruiz-Duenas F.J."/>
            <person name="Barrasa J.M."/>
            <person name="Sanchez-Garcia M."/>
            <person name="Camarero S."/>
            <person name="Miyauchi S."/>
            <person name="Serrano A."/>
            <person name="Linde D."/>
            <person name="Babiker R."/>
            <person name="Drula E."/>
            <person name="Ayuso-Fernandez I."/>
            <person name="Pacheco R."/>
            <person name="Padilla G."/>
            <person name="Ferreira P."/>
            <person name="Barriuso J."/>
            <person name="Kellner H."/>
            <person name="Castanera R."/>
            <person name="Alfaro M."/>
            <person name="Ramirez L."/>
            <person name="Pisabarro A.G."/>
            <person name="Kuo A."/>
            <person name="Tritt A."/>
            <person name="Lipzen A."/>
            <person name="He G."/>
            <person name="Yan M."/>
            <person name="Ng V."/>
            <person name="Cullen D."/>
            <person name="Martin F."/>
            <person name="Rosso M.-N."/>
            <person name="Henrissat B."/>
            <person name="Hibbett D."/>
            <person name="Martinez A.T."/>
            <person name="Grigoriev I.V."/>
        </authorList>
    </citation>
    <scope>NUCLEOTIDE SEQUENCE</scope>
    <source>
        <strain evidence="9">CBS 506.95</strain>
    </source>
</reference>
<organism evidence="9 10">
    <name type="scientific">Crepidotus variabilis</name>
    <dbReference type="NCBI Taxonomy" id="179855"/>
    <lineage>
        <taxon>Eukaryota</taxon>
        <taxon>Fungi</taxon>
        <taxon>Dikarya</taxon>
        <taxon>Basidiomycota</taxon>
        <taxon>Agaricomycotina</taxon>
        <taxon>Agaricomycetes</taxon>
        <taxon>Agaricomycetidae</taxon>
        <taxon>Agaricales</taxon>
        <taxon>Agaricineae</taxon>
        <taxon>Crepidotaceae</taxon>
        <taxon>Crepidotus</taxon>
    </lineage>
</organism>
<dbReference type="GO" id="GO:0032543">
    <property type="term" value="P:mitochondrial translation"/>
    <property type="evidence" value="ECO:0007669"/>
    <property type="project" value="TreeGrafter"/>
</dbReference>
<evidence type="ECO:0000256" key="2">
    <source>
        <dbReference type="ARBA" id="ARBA00009254"/>
    </source>
</evidence>
<keyword evidence="5" id="KW-0687">Ribonucleoprotein</keyword>
<keyword evidence="10" id="KW-1185">Reference proteome</keyword>
<evidence type="ECO:0000256" key="6">
    <source>
        <dbReference type="ARBA" id="ARBA00035289"/>
    </source>
</evidence>
<sequence>MPGIPKAPVPASTPVASRSRRQRVLKEKPETAAPKTLARVSVKESHGLYAFFRRVSGDNLTGEDRYETIETPEAMRIISGRPWESAELRLKSFKDLHTLWYVAAREQNLLATQKEETRRMGVTNPEMQVSLDKVRNCRKTMARIKMVLNERRLAFEGAVKLAGKQRENTNGNEDNTEIIAFMNELTREEDPKTKQFRAQRRNHASGQKVSIPSKETAEEEIFSS</sequence>
<comment type="subcellular location">
    <subcellularLocation>
        <location evidence="1">Mitochondrion</location>
    </subcellularLocation>
</comment>
<dbReference type="PANTHER" id="PTHR21183:SF18">
    <property type="entry name" value="LARGE RIBOSOMAL SUBUNIT PROTEIN UL29M"/>
    <property type="match status" value="1"/>
</dbReference>
<evidence type="ECO:0000313" key="9">
    <source>
        <dbReference type="EMBL" id="KAF9533116.1"/>
    </source>
</evidence>
<dbReference type="EMBL" id="MU157829">
    <property type="protein sequence ID" value="KAF9533116.1"/>
    <property type="molecule type" value="Genomic_DNA"/>
</dbReference>
<dbReference type="PANTHER" id="PTHR21183">
    <property type="entry name" value="RIBOSOMAL PROTEIN L47, MITOCHONDRIAL-RELATED"/>
    <property type="match status" value="1"/>
</dbReference>
<feature type="compositionally biased region" description="Basic residues" evidence="8">
    <location>
        <begin position="194"/>
        <end position="203"/>
    </location>
</feature>
<keyword evidence="4" id="KW-0496">Mitochondrion</keyword>
<dbReference type="Gene3D" id="6.10.330.20">
    <property type="match status" value="1"/>
</dbReference>
<feature type="region of interest" description="Disordered" evidence="8">
    <location>
        <begin position="185"/>
        <end position="224"/>
    </location>
</feature>
<dbReference type="GO" id="GO:0003735">
    <property type="term" value="F:structural constituent of ribosome"/>
    <property type="evidence" value="ECO:0007669"/>
    <property type="project" value="InterPro"/>
</dbReference>
<dbReference type="AlphaFoldDB" id="A0A9P6JU56"/>
<evidence type="ECO:0000256" key="4">
    <source>
        <dbReference type="ARBA" id="ARBA00023128"/>
    </source>
</evidence>
<feature type="region of interest" description="Disordered" evidence="8">
    <location>
        <begin position="1"/>
        <end position="32"/>
    </location>
</feature>
<protein>
    <recommendedName>
        <fullName evidence="6">Large ribosomal subunit protein uL29m</fullName>
    </recommendedName>
    <alternativeName>
        <fullName evidence="7">54S ribosomal protein L4, mitochondrial</fullName>
    </alternativeName>
</protein>
<evidence type="ECO:0000256" key="5">
    <source>
        <dbReference type="ARBA" id="ARBA00023274"/>
    </source>
</evidence>
<evidence type="ECO:0000256" key="7">
    <source>
        <dbReference type="ARBA" id="ARBA00035399"/>
    </source>
</evidence>
<dbReference type="Pfam" id="PF06984">
    <property type="entry name" value="MRP-L47"/>
    <property type="match status" value="1"/>
</dbReference>